<dbReference type="InterPro" id="IPR027417">
    <property type="entry name" value="P-loop_NTPase"/>
</dbReference>
<dbReference type="Proteomes" id="UP000593567">
    <property type="component" value="Unassembled WGS sequence"/>
</dbReference>
<proteinExistence type="predicted"/>
<gene>
    <name evidence="1" type="ORF">EB796_001505</name>
</gene>
<reference evidence="1" key="1">
    <citation type="submission" date="2020-06" db="EMBL/GenBank/DDBJ databases">
        <title>Draft genome of Bugula neritina, a colonial animal packing powerful symbionts and potential medicines.</title>
        <authorList>
            <person name="Rayko M."/>
        </authorList>
    </citation>
    <scope>NUCLEOTIDE SEQUENCE [LARGE SCALE GENOMIC DNA]</scope>
    <source>
        <strain evidence="1">Kwan_BN1</strain>
    </source>
</reference>
<dbReference type="PANTHER" id="PTHR33844:SF1">
    <property type="entry name" value="SULFOTRANSFERASE DOMAIN-CONTAINING PROTEIN"/>
    <property type="match status" value="1"/>
</dbReference>
<dbReference type="EMBL" id="VXIV02000167">
    <property type="protein sequence ID" value="KAF6040179.1"/>
    <property type="molecule type" value="Genomic_DNA"/>
</dbReference>
<keyword evidence="2" id="KW-1185">Reference proteome</keyword>
<comment type="caution">
    <text evidence="1">The sequence shown here is derived from an EMBL/GenBank/DDBJ whole genome shotgun (WGS) entry which is preliminary data.</text>
</comment>
<accession>A0A7J7KPR9</accession>
<dbReference type="PANTHER" id="PTHR33844">
    <property type="entry name" value="SULFOTRANSFER_1 DOMAIN-CONTAINING PROTEIN"/>
    <property type="match status" value="1"/>
</dbReference>
<protein>
    <submittedName>
        <fullName evidence="1">Uncharacterized protein</fullName>
    </submittedName>
</protein>
<dbReference type="OrthoDB" id="5912733at2759"/>
<evidence type="ECO:0000313" key="2">
    <source>
        <dbReference type="Proteomes" id="UP000593567"/>
    </source>
</evidence>
<sequence length="456" mass="52279">MATWPVISQFIKHCIYLVFFSVFRCCQLTYWRLTGIQSHLDSCRSGRNHAASAQLLKVWFRSTGRRININLQHHFLSTHVRFVHPEYALQEHVTLMTVTDKEAIFSISAATDNVFDVKKWPLVNLGLLHSAKYLLVMPLSSLIKLGEDLGDPKVKVVWLYNTSRCGGTALMQAFNSLPDVVAISGPKCMISLDLAFKRKLLKGKYKHYVNSNEYRRIYGNIVRLLLKPSQKEANVVAVRSHGQMSKTDLQLIPNLFPQFSGIFMYRNAAEQISSLYRVTHGFDLHSDCALTVIKHPWLSALLPNVWPLNLLYIVCNDPQHLQHLFKRESIRKLDNFGIAAIQFCETCFHYKAVVAKGAPITAFKYEHFLADKLGFCEALFHHAGMELTAKRRELIAEAWNDDSHKSTPLNRDLFKHIKMKITDEMVQNANSFLQYYDLPGWNETTSLPNTVQYSSQ</sequence>
<name>A0A7J7KPR9_BUGNE</name>
<organism evidence="1 2">
    <name type="scientific">Bugula neritina</name>
    <name type="common">Brown bryozoan</name>
    <name type="synonym">Sertularia neritina</name>
    <dbReference type="NCBI Taxonomy" id="10212"/>
    <lineage>
        <taxon>Eukaryota</taxon>
        <taxon>Metazoa</taxon>
        <taxon>Spiralia</taxon>
        <taxon>Lophotrochozoa</taxon>
        <taxon>Bryozoa</taxon>
        <taxon>Gymnolaemata</taxon>
        <taxon>Cheilostomatida</taxon>
        <taxon>Flustrina</taxon>
        <taxon>Buguloidea</taxon>
        <taxon>Bugulidae</taxon>
        <taxon>Bugula</taxon>
    </lineage>
</organism>
<dbReference type="SUPFAM" id="SSF52540">
    <property type="entry name" value="P-loop containing nucleoside triphosphate hydrolases"/>
    <property type="match status" value="1"/>
</dbReference>
<evidence type="ECO:0000313" key="1">
    <source>
        <dbReference type="EMBL" id="KAF6040179.1"/>
    </source>
</evidence>
<dbReference type="AlphaFoldDB" id="A0A7J7KPR9"/>
<dbReference type="Gene3D" id="3.40.50.300">
    <property type="entry name" value="P-loop containing nucleotide triphosphate hydrolases"/>
    <property type="match status" value="1"/>
</dbReference>